<protein>
    <submittedName>
        <fullName evidence="4">Uncharacterized protein</fullName>
    </submittedName>
</protein>
<feature type="compositionally biased region" description="Basic residues" evidence="1">
    <location>
        <begin position="236"/>
        <end position="256"/>
    </location>
</feature>
<organism evidence="4 5">
    <name type="scientific">Zosterops borbonicus</name>
    <dbReference type="NCBI Taxonomy" id="364589"/>
    <lineage>
        <taxon>Eukaryota</taxon>
        <taxon>Metazoa</taxon>
        <taxon>Chordata</taxon>
        <taxon>Craniata</taxon>
        <taxon>Vertebrata</taxon>
        <taxon>Euteleostomi</taxon>
        <taxon>Archelosauria</taxon>
        <taxon>Archosauria</taxon>
        <taxon>Dinosauria</taxon>
        <taxon>Saurischia</taxon>
        <taxon>Theropoda</taxon>
        <taxon>Coelurosauria</taxon>
        <taxon>Aves</taxon>
        <taxon>Neognathae</taxon>
        <taxon>Neoaves</taxon>
        <taxon>Telluraves</taxon>
        <taxon>Australaves</taxon>
        <taxon>Passeriformes</taxon>
        <taxon>Sylvioidea</taxon>
        <taxon>Zosteropidae</taxon>
        <taxon>Zosterops</taxon>
    </lineage>
</organism>
<evidence type="ECO:0000256" key="2">
    <source>
        <dbReference type="SAM" id="Phobius"/>
    </source>
</evidence>
<keyword evidence="2" id="KW-1133">Transmembrane helix</keyword>
<evidence type="ECO:0000313" key="5">
    <source>
        <dbReference type="Proteomes" id="UP000796761"/>
    </source>
</evidence>
<feature type="transmembrane region" description="Helical" evidence="2">
    <location>
        <begin position="97"/>
        <end position="115"/>
    </location>
</feature>
<evidence type="ECO:0000256" key="3">
    <source>
        <dbReference type="SAM" id="SignalP"/>
    </source>
</evidence>
<comment type="caution">
    <text evidence="4">The sequence shown here is derived from an EMBL/GenBank/DDBJ whole genome shotgun (WGS) entry which is preliminary data.</text>
</comment>
<feature type="signal peptide" evidence="3">
    <location>
        <begin position="1"/>
        <end position="24"/>
    </location>
</feature>
<dbReference type="Proteomes" id="UP000796761">
    <property type="component" value="Unassembled WGS sequence"/>
</dbReference>
<feature type="transmembrane region" description="Helical" evidence="2">
    <location>
        <begin position="155"/>
        <end position="180"/>
    </location>
</feature>
<proteinExistence type="predicted"/>
<feature type="chain" id="PRO_5035459148" evidence="3">
    <location>
        <begin position="25"/>
        <end position="256"/>
    </location>
</feature>
<keyword evidence="3" id="KW-0732">Signal</keyword>
<dbReference type="AlphaFoldDB" id="A0A8K1GRY5"/>
<keyword evidence="2" id="KW-0812">Transmembrane</keyword>
<sequence>MFWQGLRKLLPLSVLLLLIQPVERSSPAAGPAGSGDALPEAPEEQEQELAALRGAMLVLEALPVLCAALALLLRALGLCWLLGRWLWRRWGQGLRKLLPLSVLPLSVLLLLIQPVERSSPAAGPAGSGDALPEAPEEQEQELAALRGAMLVLEALPVLCAALALLLRALGLCWLLGRWLWRRWGQEKSPSARSSARPRCRCHGCSRELLQLLRDNRALLRRCLRQSCRHGPEPGGKRRRRLGPHKSRRRLHFSPLL</sequence>
<accession>A0A8K1GRY5</accession>
<keyword evidence="2" id="KW-0472">Membrane</keyword>
<evidence type="ECO:0000313" key="4">
    <source>
        <dbReference type="EMBL" id="TRZ24224.1"/>
    </source>
</evidence>
<name>A0A8K1GRY5_9PASS</name>
<reference evidence="4" key="1">
    <citation type="submission" date="2019-04" db="EMBL/GenBank/DDBJ databases">
        <title>Genome assembly of Zosterops borbonicus 15179.</title>
        <authorList>
            <person name="Leroy T."/>
            <person name="Anselmetti Y."/>
            <person name="Tilak M.-K."/>
            <person name="Nabholz B."/>
        </authorList>
    </citation>
    <scope>NUCLEOTIDE SEQUENCE</scope>
    <source>
        <strain evidence="4">HGM_15179</strain>
        <tissue evidence="4">Muscle</tissue>
    </source>
</reference>
<feature type="transmembrane region" description="Helical" evidence="2">
    <location>
        <begin position="61"/>
        <end position="85"/>
    </location>
</feature>
<evidence type="ECO:0000256" key="1">
    <source>
        <dbReference type="SAM" id="MobiDB-lite"/>
    </source>
</evidence>
<feature type="region of interest" description="Disordered" evidence="1">
    <location>
        <begin position="229"/>
        <end position="256"/>
    </location>
</feature>
<keyword evidence="5" id="KW-1185">Reference proteome</keyword>
<dbReference type="EMBL" id="SWJQ01000050">
    <property type="protein sequence ID" value="TRZ24224.1"/>
    <property type="molecule type" value="Genomic_DNA"/>
</dbReference>
<gene>
    <name evidence="4" type="ORF">HGM15179_002910</name>
</gene>